<name>A0ABR2L4Z8_9EUKA</name>
<dbReference type="PANTHER" id="PTHR48021:SF1">
    <property type="entry name" value="GH07001P-RELATED"/>
    <property type="match status" value="1"/>
</dbReference>
<evidence type="ECO:0000256" key="3">
    <source>
        <dbReference type="ARBA" id="ARBA00022989"/>
    </source>
</evidence>
<dbReference type="PANTHER" id="PTHR48021">
    <property type="match status" value="1"/>
</dbReference>
<keyword evidence="2 5" id="KW-0812">Transmembrane</keyword>
<keyword evidence="4 5" id="KW-0472">Membrane</keyword>
<dbReference type="InterPro" id="IPR005828">
    <property type="entry name" value="MFS_sugar_transport-like"/>
</dbReference>
<keyword evidence="3 5" id="KW-1133">Transmembrane helix</keyword>
<dbReference type="Gene3D" id="1.20.1250.20">
    <property type="entry name" value="MFS general substrate transporter like domains"/>
    <property type="match status" value="1"/>
</dbReference>
<dbReference type="Proteomes" id="UP001470230">
    <property type="component" value="Unassembled WGS sequence"/>
</dbReference>
<accession>A0ABR2L4Z8</accession>
<evidence type="ECO:0000256" key="5">
    <source>
        <dbReference type="SAM" id="Phobius"/>
    </source>
</evidence>
<dbReference type="Pfam" id="PF00083">
    <property type="entry name" value="Sugar_tr"/>
    <property type="match status" value="1"/>
</dbReference>
<dbReference type="InterPro" id="IPR050549">
    <property type="entry name" value="MFS_Trehalose_Transporter"/>
</dbReference>
<keyword evidence="7" id="KW-1185">Reference proteome</keyword>
<evidence type="ECO:0000256" key="2">
    <source>
        <dbReference type="ARBA" id="ARBA00022692"/>
    </source>
</evidence>
<gene>
    <name evidence="6" type="ORF">M9Y10_000719</name>
</gene>
<evidence type="ECO:0000256" key="1">
    <source>
        <dbReference type="ARBA" id="ARBA00004370"/>
    </source>
</evidence>
<comment type="caution">
    <text evidence="6">The sequence shown here is derived from an EMBL/GenBank/DDBJ whole genome shotgun (WGS) entry which is preliminary data.</text>
</comment>
<comment type="subcellular location">
    <subcellularLocation>
        <location evidence="1">Membrane</location>
    </subcellularLocation>
</comment>
<evidence type="ECO:0000313" key="6">
    <source>
        <dbReference type="EMBL" id="KAK8898432.1"/>
    </source>
</evidence>
<proteinExistence type="predicted"/>
<organism evidence="6 7">
    <name type="scientific">Tritrichomonas musculus</name>
    <dbReference type="NCBI Taxonomy" id="1915356"/>
    <lineage>
        <taxon>Eukaryota</taxon>
        <taxon>Metamonada</taxon>
        <taxon>Parabasalia</taxon>
        <taxon>Tritrichomonadida</taxon>
        <taxon>Tritrichomonadidae</taxon>
        <taxon>Tritrichomonas</taxon>
    </lineage>
</organism>
<evidence type="ECO:0000256" key="4">
    <source>
        <dbReference type="ARBA" id="ARBA00023136"/>
    </source>
</evidence>
<feature type="transmembrane region" description="Helical" evidence="5">
    <location>
        <begin position="53"/>
        <end position="76"/>
    </location>
</feature>
<sequence>MDLNYIGAAICALQACLIWFIEESPAVTNINTDEEMRSSEQSRSIETLWQKKYAWGLCSGILMMLFQQFCGINAILTNLSDIMDKTGLDMNGDYQAGISSCA</sequence>
<evidence type="ECO:0000313" key="7">
    <source>
        <dbReference type="Proteomes" id="UP001470230"/>
    </source>
</evidence>
<dbReference type="EMBL" id="JAPFFF010000001">
    <property type="protein sequence ID" value="KAK8898432.1"/>
    <property type="molecule type" value="Genomic_DNA"/>
</dbReference>
<reference evidence="6 7" key="1">
    <citation type="submission" date="2024-04" db="EMBL/GenBank/DDBJ databases">
        <title>Tritrichomonas musculus Genome.</title>
        <authorList>
            <person name="Alves-Ferreira E."/>
            <person name="Grigg M."/>
            <person name="Lorenzi H."/>
            <person name="Galac M."/>
        </authorList>
    </citation>
    <scope>NUCLEOTIDE SEQUENCE [LARGE SCALE GENOMIC DNA]</scope>
    <source>
        <strain evidence="6 7">EAF2021</strain>
    </source>
</reference>
<protein>
    <submittedName>
        <fullName evidence="6">Glucose import</fullName>
    </submittedName>
</protein>
<dbReference type="InterPro" id="IPR036259">
    <property type="entry name" value="MFS_trans_sf"/>
</dbReference>